<proteinExistence type="predicted"/>
<dbReference type="EMBL" id="KI913158">
    <property type="protein sequence ID" value="ETV71685.1"/>
    <property type="molecule type" value="Genomic_DNA"/>
</dbReference>
<dbReference type="RefSeq" id="XP_009838873.1">
    <property type="nucleotide sequence ID" value="XM_009840571.1"/>
</dbReference>
<dbReference type="AlphaFoldDB" id="W4FVY3"/>
<reference evidence="1" key="1">
    <citation type="submission" date="2013-12" db="EMBL/GenBank/DDBJ databases">
        <title>The Genome Sequence of Aphanomyces astaci APO3.</title>
        <authorList>
            <consortium name="The Broad Institute Genomics Platform"/>
            <person name="Russ C."/>
            <person name="Tyler B."/>
            <person name="van West P."/>
            <person name="Dieguez-Uribeondo J."/>
            <person name="Young S.K."/>
            <person name="Zeng Q."/>
            <person name="Gargeya S."/>
            <person name="Fitzgerald M."/>
            <person name="Abouelleil A."/>
            <person name="Alvarado L."/>
            <person name="Chapman S.B."/>
            <person name="Gainer-Dewar J."/>
            <person name="Goldberg J."/>
            <person name="Griggs A."/>
            <person name="Gujja S."/>
            <person name="Hansen M."/>
            <person name="Howarth C."/>
            <person name="Imamovic A."/>
            <person name="Ireland A."/>
            <person name="Larimer J."/>
            <person name="McCowan C."/>
            <person name="Murphy C."/>
            <person name="Pearson M."/>
            <person name="Poon T.W."/>
            <person name="Priest M."/>
            <person name="Roberts A."/>
            <person name="Saif S."/>
            <person name="Shea T."/>
            <person name="Sykes S."/>
            <person name="Wortman J."/>
            <person name="Nusbaum C."/>
            <person name="Birren B."/>
        </authorList>
    </citation>
    <scope>NUCLEOTIDE SEQUENCE [LARGE SCALE GENOMIC DNA]</scope>
    <source>
        <strain evidence="1">APO3</strain>
    </source>
</reference>
<gene>
    <name evidence="1" type="ORF">H257_13118</name>
</gene>
<accession>W4FVY3</accession>
<dbReference type="VEuPathDB" id="FungiDB:H257_13118"/>
<evidence type="ECO:0000313" key="1">
    <source>
        <dbReference type="EMBL" id="ETV71685.1"/>
    </source>
</evidence>
<protein>
    <submittedName>
        <fullName evidence="1">Uncharacterized protein</fullName>
    </submittedName>
</protein>
<name>W4FVY3_APHAT</name>
<dbReference type="GeneID" id="20815114"/>
<sequence>MSARQYGHLLDVLSLSHSMRQSSWNTCRHLAWIMSLDESYSSRQMQQQLSPSGGGIADGGGGTDDKPLHVLRHHFLSQLLSSHSSAGSFRHLSSLRSRCRSCSFFSFICSSYKRFLTMKSCSITSTFAFVSAKFKYRSTARRRLHCANAKASGVMAGPNMDNVS</sequence>
<organism evidence="1">
    <name type="scientific">Aphanomyces astaci</name>
    <name type="common">Crayfish plague agent</name>
    <dbReference type="NCBI Taxonomy" id="112090"/>
    <lineage>
        <taxon>Eukaryota</taxon>
        <taxon>Sar</taxon>
        <taxon>Stramenopiles</taxon>
        <taxon>Oomycota</taxon>
        <taxon>Saprolegniomycetes</taxon>
        <taxon>Saprolegniales</taxon>
        <taxon>Verrucalvaceae</taxon>
        <taxon>Aphanomyces</taxon>
    </lineage>
</organism>